<reference evidence="11" key="1">
    <citation type="submission" date="2020-10" db="EMBL/GenBank/DDBJ databases">
        <authorList>
            <person name="Kadnikov V."/>
            <person name="Beletsky A.V."/>
            <person name="Mardanov A.V."/>
            <person name="Karnachuk O.V."/>
            <person name="Ravin N.V."/>
        </authorList>
    </citation>
    <scope>NUCLEOTIDE SEQUENCE</scope>
    <source>
        <strain evidence="11">Bu02</strain>
    </source>
</reference>
<dbReference type="KEGG" id="fcz:IMF26_02480"/>
<dbReference type="PANTHER" id="PTHR37324:SF2">
    <property type="entry name" value="PTS SYSTEM GALACTITOL-SPECIFIC EIIC COMPONENT"/>
    <property type="match status" value="1"/>
</dbReference>
<protein>
    <submittedName>
        <fullName evidence="11">PTS galactitol transporter subunit IIC</fullName>
    </submittedName>
</protein>
<feature type="transmembrane region" description="Helical" evidence="9">
    <location>
        <begin position="6"/>
        <end position="30"/>
    </location>
</feature>
<feature type="transmembrane region" description="Helical" evidence="9">
    <location>
        <begin position="137"/>
        <end position="158"/>
    </location>
</feature>
<dbReference type="Pfam" id="PF03611">
    <property type="entry name" value="EIIC-GAT"/>
    <property type="match status" value="1"/>
</dbReference>
<evidence type="ECO:0000256" key="6">
    <source>
        <dbReference type="ARBA" id="ARBA00022692"/>
    </source>
</evidence>
<feature type="transmembrane region" description="Helical" evidence="9">
    <location>
        <begin position="42"/>
        <end position="64"/>
    </location>
</feature>
<organism evidence="11">
    <name type="scientific">Candidatus Fermentithermobacillus carboniphilus</name>
    <dbReference type="NCBI Taxonomy" id="3085328"/>
    <lineage>
        <taxon>Bacteria</taxon>
        <taxon>Bacillati</taxon>
        <taxon>Bacillota</taxon>
        <taxon>Candidatus Fermentithermobacillia</taxon>
        <taxon>Candidatus Fermentithermobacillales</taxon>
        <taxon>Candidatus Fermentithermobacillaceae</taxon>
        <taxon>Candidatus Fermentithermobacillus</taxon>
    </lineage>
</organism>
<dbReference type="GO" id="GO:0009401">
    <property type="term" value="P:phosphoenolpyruvate-dependent sugar phosphotransferase system"/>
    <property type="evidence" value="ECO:0007669"/>
    <property type="project" value="UniProtKB-KW"/>
</dbReference>
<dbReference type="PIRSF" id="PIRSF006304">
    <property type="entry name" value="GatC"/>
    <property type="match status" value="1"/>
</dbReference>
<name>A0AAT9LFM5_9FIRM</name>
<keyword evidence="7 9" id="KW-1133">Transmembrane helix</keyword>
<evidence type="ECO:0000256" key="8">
    <source>
        <dbReference type="ARBA" id="ARBA00023136"/>
    </source>
</evidence>
<accession>A0AAT9LFM5</accession>
<dbReference type="PROSITE" id="PS51104">
    <property type="entry name" value="PTS_EIIC_TYPE_2"/>
    <property type="match status" value="1"/>
</dbReference>
<evidence type="ECO:0000313" key="11">
    <source>
        <dbReference type="EMBL" id="QUL98958.1"/>
    </source>
</evidence>
<feature type="transmembrane region" description="Helical" evidence="9">
    <location>
        <begin position="178"/>
        <end position="199"/>
    </location>
</feature>
<dbReference type="GO" id="GO:0005886">
    <property type="term" value="C:plasma membrane"/>
    <property type="evidence" value="ECO:0007669"/>
    <property type="project" value="UniProtKB-SubCell"/>
</dbReference>
<feature type="transmembrane region" description="Helical" evidence="9">
    <location>
        <begin position="94"/>
        <end position="117"/>
    </location>
</feature>
<dbReference type="InterPro" id="IPR004703">
    <property type="entry name" value="PTS_sugar-sp_permease"/>
</dbReference>
<feature type="transmembrane region" description="Helical" evidence="9">
    <location>
        <begin position="248"/>
        <end position="275"/>
    </location>
</feature>
<feature type="transmembrane region" description="Helical" evidence="9">
    <location>
        <begin position="417"/>
        <end position="434"/>
    </location>
</feature>
<proteinExistence type="predicted"/>
<keyword evidence="3" id="KW-1003">Cell membrane</keyword>
<dbReference type="PANTHER" id="PTHR37324">
    <property type="entry name" value="PTS SYSTEM GALACTITOL-SPECIFIC EIIC COMPONENT"/>
    <property type="match status" value="1"/>
</dbReference>
<sequence length="446" mass="47599">MTLLSVVKYVIGLGANVFLPFIMFLIGLLFGLKPGKALRAGLTLGVAFTGITLVVGQLLTAQVAPAAQAMINRTGLQLSALDVGWPAASTISWAWPYAAIMFPLQILLNIVLLGIGFTKTLNVDLWNVWQKVFAGAVMMEITGSLTWAFIVAIAMIVIELKIGDLTAQKVQKLTGVPGISIPHACATWLIAAAPVAAILDAIPWMKKLKVDPERIQKKVGFFGENIVIGLLMGLVIGALAGYDFAKTLQLGIVVASVMVILPRMATIFMEALMPISEAAAEFMKKRFPGREMYIGLDWPITAGHPSTIVSAVLLIPVLVVLAIILPGNKVLPFGDLGNFGCLMGPAVALVDGDLVRSLILGVVILAVSLWGASAAAPAFTDLAIRTGVKIPAGATQITWLKTTPVVWAVIEFAKKNILGVVIFLVFLTLSFWTLTKKYSKEETVES</sequence>
<evidence type="ECO:0000256" key="4">
    <source>
        <dbReference type="ARBA" id="ARBA00022597"/>
    </source>
</evidence>
<evidence type="ECO:0000256" key="5">
    <source>
        <dbReference type="ARBA" id="ARBA00022683"/>
    </source>
</evidence>
<keyword evidence="2" id="KW-0813">Transport</keyword>
<evidence type="ECO:0000256" key="9">
    <source>
        <dbReference type="SAM" id="Phobius"/>
    </source>
</evidence>
<dbReference type="EMBL" id="CP062796">
    <property type="protein sequence ID" value="QUL98958.1"/>
    <property type="molecule type" value="Genomic_DNA"/>
</dbReference>
<keyword evidence="5" id="KW-0598">Phosphotransferase system</keyword>
<gene>
    <name evidence="11" type="ORF">IMF26_02480</name>
</gene>
<feature type="transmembrane region" description="Helical" evidence="9">
    <location>
        <begin position="357"/>
        <end position="379"/>
    </location>
</feature>
<keyword evidence="4" id="KW-0762">Sugar transport</keyword>
<dbReference type="AlphaFoldDB" id="A0AAT9LFM5"/>
<comment type="subcellular location">
    <subcellularLocation>
        <location evidence="1">Cell membrane</location>
        <topology evidence="1">Multi-pass membrane protein</topology>
    </subcellularLocation>
</comment>
<keyword evidence="8 9" id="KW-0472">Membrane</keyword>
<evidence type="ECO:0000256" key="2">
    <source>
        <dbReference type="ARBA" id="ARBA00022448"/>
    </source>
</evidence>
<keyword evidence="6 9" id="KW-0812">Transmembrane</keyword>
<feature type="transmembrane region" description="Helical" evidence="9">
    <location>
        <begin position="296"/>
        <end position="324"/>
    </location>
</feature>
<dbReference type="InterPro" id="IPR013014">
    <property type="entry name" value="PTS_EIIC_2"/>
</dbReference>
<evidence type="ECO:0000259" key="10">
    <source>
        <dbReference type="PROSITE" id="PS51104"/>
    </source>
</evidence>
<feature type="transmembrane region" description="Helical" evidence="9">
    <location>
        <begin position="219"/>
        <end position="242"/>
    </location>
</feature>
<evidence type="ECO:0000256" key="7">
    <source>
        <dbReference type="ARBA" id="ARBA00022989"/>
    </source>
</evidence>
<dbReference type="InterPro" id="IPR013853">
    <property type="entry name" value="EIIC-GAT"/>
</dbReference>
<dbReference type="GO" id="GO:0015577">
    <property type="term" value="F:galactitol transmembrane transporter activity"/>
    <property type="evidence" value="ECO:0007669"/>
    <property type="project" value="InterPro"/>
</dbReference>
<reference evidence="11" key="2">
    <citation type="journal article" date="2023" name="Biology">
        <title>Prokaryotic Life Associated with Coal-Fire Gas Vents Revealed by Metagenomics.</title>
        <authorList>
            <person name="Kadnikov V.V."/>
            <person name="Mardanov A.V."/>
            <person name="Beletsky A.V."/>
            <person name="Karnachuk O.V."/>
            <person name="Ravin N.V."/>
        </authorList>
    </citation>
    <scope>NUCLEOTIDE SEQUENCE</scope>
    <source>
        <strain evidence="11">Bu02</strain>
    </source>
</reference>
<evidence type="ECO:0000256" key="1">
    <source>
        <dbReference type="ARBA" id="ARBA00004651"/>
    </source>
</evidence>
<evidence type="ECO:0000256" key="3">
    <source>
        <dbReference type="ARBA" id="ARBA00022475"/>
    </source>
</evidence>
<feature type="domain" description="PTS EIIC type-2" evidence="10">
    <location>
        <begin position="7"/>
        <end position="436"/>
    </location>
</feature>